<dbReference type="RefSeq" id="WP_109662376.1">
    <property type="nucleotide sequence ID" value="NZ_QGEG01000002.1"/>
</dbReference>
<reference evidence="1 2" key="1">
    <citation type="submission" date="2018-05" db="EMBL/GenBank/DDBJ databases">
        <title>Complete genome sequence of Flagellimonas aquimarina ECD12 isolated from seaweed Ecklonia cava.</title>
        <authorList>
            <person name="Choi S."/>
            <person name="Seong C."/>
        </authorList>
    </citation>
    <scope>NUCLEOTIDE SEQUENCE [LARGE SCALE GENOMIC DNA]</scope>
    <source>
        <strain evidence="1 2">ECD12</strain>
    </source>
</reference>
<dbReference type="OrthoDB" id="1403223at2"/>
<organism evidence="1 2">
    <name type="scientific">Flagellimonas aquimarina</name>
    <dbReference type="NCBI Taxonomy" id="2201895"/>
    <lineage>
        <taxon>Bacteria</taxon>
        <taxon>Pseudomonadati</taxon>
        <taxon>Bacteroidota</taxon>
        <taxon>Flavobacteriia</taxon>
        <taxon>Flavobacteriales</taxon>
        <taxon>Flavobacteriaceae</taxon>
        <taxon>Flagellimonas</taxon>
    </lineage>
</organism>
<accession>A0A316KY03</accession>
<evidence type="ECO:0000313" key="2">
    <source>
        <dbReference type="Proteomes" id="UP000245762"/>
    </source>
</evidence>
<dbReference type="EMBL" id="QGEG01000002">
    <property type="protein sequence ID" value="PWL38431.1"/>
    <property type="molecule type" value="Genomic_DNA"/>
</dbReference>
<keyword evidence="2" id="KW-1185">Reference proteome</keyword>
<dbReference type="PROSITE" id="PS51257">
    <property type="entry name" value="PROKAR_LIPOPROTEIN"/>
    <property type="match status" value="1"/>
</dbReference>
<dbReference type="AlphaFoldDB" id="A0A316KY03"/>
<protein>
    <submittedName>
        <fullName evidence="1">Uncharacterized protein</fullName>
    </submittedName>
</protein>
<gene>
    <name evidence="1" type="ORF">DKG77_09190</name>
</gene>
<sequence length="621" mass="69630">MFSFSKSKSPLTHFIYSVLVLLAVSCGSEESETDNNEPSLNSSDIQISIPENAVLTDSNITVDLPDDITVNLVNVYLDEDLLDTFSSPPYQFSIDTNTYVEGNHQLKIEVLFQNEVIGSRVLNVKVDNSGPILSLEGIQENQKICGTRLIVPDITDEFSNVSKVEVFLDNEPVATFENTSSHSFNLNAENFALGNNVLKFVMEDDLGNTAADSLNILIARKVLDLNIPDGFIRTGTEKLHAILSDADGNNIDYAIHSSGKAETLTLCTSTEMTNNTEYILSFVDDFDSQIFNFYVYGNLSKMIVGDEISLSPRSSPTSANFVDLTLPDYEDGFYVRASTPWSSMIYYNDTFSGHYSTNFTISELGFEKVFIMYYNRDLGRSYQWAFIEDLSSRTSLNAEDFNSLDVIHDFLTVNGTSQSPFLSIYGFESENHFNTMSGHMLYWNSSLNSINNNDYSYANIFDHTIYSLKVSNYGIDGAGAPPKSVTVPGQTISYQFQNDNISFNGIPNYQVGRVRLSNFDDAHINMEFIFDGQATDIAVPKLPEGIFPSKVTDVFENGSLETVQGLAENYENVNNYEEYISKIFVPSIPFYIVSPKRERIFYSNVGPSLLPIHEFPFFERL</sequence>
<dbReference type="InterPro" id="IPR013783">
    <property type="entry name" value="Ig-like_fold"/>
</dbReference>
<comment type="caution">
    <text evidence="1">The sequence shown here is derived from an EMBL/GenBank/DDBJ whole genome shotgun (WGS) entry which is preliminary data.</text>
</comment>
<evidence type="ECO:0000313" key="1">
    <source>
        <dbReference type="EMBL" id="PWL38431.1"/>
    </source>
</evidence>
<dbReference type="Proteomes" id="UP000245762">
    <property type="component" value="Unassembled WGS sequence"/>
</dbReference>
<proteinExistence type="predicted"/>
<dbReference type="Pfam" id="PF17957">
    <property type="entry name" value="Big_7"/>
    <property type="match status" value="1"/>
</dbReference>
<dbReference type="Gene3D" id="2.60.40.10">
    <property type="entry name" value="Immunoglobulins"/>
    <property type="match status" value="2"/>
</dbReference>
<name>A0A316KY03_9FLAO</name>